<evidence type="ECO:0000313" key="3">
    <source>
        <dbReference type="Proteomes" id="UP000178256"/>
    </source>
</evidence>
<dbReference type="AlphaFoldDB" id="A0A1F8GLL1"/>
<dbReference type="STRING" id="1802697.A2925_04910"/>
<keyword evidence="1" id="KW-0812">Transmembrane</keyword>
<organism evidence="2 3">
    <name type="scientific">Candidatus Yanofskybacteria bacterium RIFCSPLOWO2_01_FULL_44_22</name>
    <dbReference type="NCBI Taxonomy" id="1802697"/>
    <lineage>
        <taxon>Bacteria</taxon>
        <taxon>Candidatus Yanofskyibacteriota</taxon>
    </lineage>
</organism>
<evidence type="ECO:0000313" key="2">
    <source>
        <dbReference type="EMBL" id="OGN26223.1"/>
    </source>
</evidence>
<sequence length="120" mass="12926">MITIIFIIVGLILFFVPSIPFSSSRELKRPNTFYLGGGLIVFALILGFVEFPEQIGAWIPTAIPIIALIAAIILSTPRVATASNIEQPSSSGGRLISIITWILILGVSAVVIYVFVIGLR</sequence>
<feature type="transmembrane region" description="Helical" evidence="1">
    <location>
        <begin position="58"/>
        <end position="75"/>
    </location>
</feature>
<feature type="transmembrane region" description="Helical" evidence="1">
    <location>
        <begin position="34"/>
        <end position="51"/>
    </location>
</feature>
<proteinExistence type="predicted"/>
<reference evidence="2 3" key="1">
    <citation type="journal article" date="2016" name="Nat. Commun.">
        <title>Thousands of microbial genomes shed light on interconnected biogeochemical processes in an aquifer system.</title>
        <authorList>
            <person name="Anantharaman K."/>
            <person name="Brown C.T."/>
            <person name="Hug L.A."/>
            <person name="Sharon I."/>
            <person name="Castelle C.J."/>
            <person name="Probst A.J."/>
            <person name="Thomas B.C."/>
            <person name="Singh A."/>
            <person name="Wilkins M.J."/>
            <person name="Karaoz U."/>
            <person name="Brodie E.L."/>
            <person name="Williams K.H."/>
            <person name="Hubbard S.S."/>
            <person name="Banfield J.F."/>
        </authorList>
    </citation>
    <scope>NUCLEOTIDE SEQUENCE [LARGE SCALE GENOMIC DNA]</scope>
</reference>
<keyword evidence="1" id="KW-1133">Transmembrane helix</keyword>
<feature type="transmembrane region" description="Helical" evidence="1">
    <location>
        <begin position="95"/>
        <end position="119"/>
    </location>
</feature>
<gene>
    <name evidence="2" type="ORF">A2925_04910</name>
</gene>
<accession>A0A1F8GLL1</accession>
<evidence type="ECO:0000256" key="1">
    <source>
        <dbReference type="SAM" id="Phobius"/>
    </source>
</evidence>
<dbReference type="Proteomes" id="UP000178256">
    <property type="component" value="Unassembled WGS sequence"/>
</dbReference>
<dbReference type="EMBL" id="MGKL01000008">
    <property type="protein sequence ID" value="OGN26223.1"/>
    <property type="molecule type" value="Genomic_DNA"/>
</dbReference>
<comment type="caution">
    <text evidence="2">The sequence shown here is derived from an EMBL/GenBank/DDBJ whole genome shotgun (WGS) entry which is preliminary data.</text>
</comment>
<keyword evidence="1" id="KW-0472">Membrane</keyword>
<protein>
    <submittedName>
        <fullName evidence="2">Uncharacterized protein</fullName>
    </submittedName>
</protein>
<name>A0A1F8GLL1_9BACT</name>